<dbReference type="AlphaFoldDB" id="A0A3B4F240"/>
<dbReference type="Ensembl" id="ENSPNYT00000003346.1">
    <property type="protein sequence ID" value="ENSPNYP00000003261.1"/>
    <property type="gene ID" value="ENSPNYG00000002551.1"/>
</dbReference>
<proteinExistence type="predicted"/>
<evidence type="ECO:0008006" key="2">
    <source>
        <dbReference type="Google" id="ProtNLM"/>
    </source>
</evidence>
<dbReference type="Gene3D" id="3.30.420.10">
    <property type="entry name" value="Ribonuclease H-like superfamily/Ribonuclease H"/>
    <property type="match status" value="1"/>
</dbReference>
<sequence>MVVAQVGHLICITVLPFKCRPQFSEYVNLVFVLIHLHFLNMDFFQENNITILEHPACSPDLNPIENLCGWMAGEVCKNA</sequence>
<dbReference type="STRING" id="303518.ENSPNYP00000003261"/>
<reference evidence="1" key="1">
    <citation type="submission" date="2023-09" db="UniProtKB">
        <authorList>
            <consortium name="Ensembl"/>
        </authorList>
    </citation>
    <scope>IDENTIFICATION</scope>
</reference>
<accession>A0A3B4F240</accession>
<dbReference type="GeneTree" id="ENSGT01130000278564"/>
<dbReference type="InterPro" id="IPR036397">
    <property type="entry name" value="RNaseH_sf"/>
</dbReference>
<protein>
    <recommendedName>
        <fullName evidence="2">Tc1-like transposase DDE domain-containing protein</fullName>
    </recommendedName>
</protein>
<dbReference type="GO" id="GO:0003676">
    <property type="term" value="F:nucleic acid binding"/>
    <property type="evidence" value="ECO:0007669"/>
    <property type="project" value="InterPro"/>
</dbReference>
<organism evidence="1">
    <name type="scientific">Pundamilia nyererei</name>
    <dbReference type="NCBI Taxonomy" id="303518"/>
    <lineage>
        <taxon>Eukaryota</taxon>
        <taxon>Metazoa</taxon>
        <taxon>Chordata</taxon>
        <taxon>Craniata</taxon>
        <taxon>Vertebrata</taxon>
        <taxon>Euteleostomi</taxon>
        <taxon>Actinopterygii</taxon>
        <taxon>Neopterygii</taxon>
        <taxon>Teleostei</taxon>
        <taxon>Neoteleostei</taxon>
        <taxon>Acanthomorphata</taxon>
        <taxon>Ovalentaria</taxon>
        <taxon>Cichlomorphae</taxon>
        <taxon>Cichliformes</taxon>
        <taxon>Cichlidae</taxon>
        <taxon>African cichlids</taxon>
        <taxon>Pseudocrenilabrinae</taxon>
        <taxon>Haplochromini</taxon>
        <taxon>Pundamilia</taxon>
    </lineage>
</organism>
<evidence type="ECO:0000313" key="1">
    <source>
        <dbReference type="Ensembl" id="ENSPNYP00000003261.1"/>
    </source>
</evidence>
<name>A0A3B4F240_9CICH</name>